<reference evidence="1 2" key="1">
    <citation type="journal article" date="2019" name="Int. J. Syst. Evol. Microbiol.">
        <title>The Global Catalogue of Microorganisms (GCM) 10K type strain sequencing project: providing services to taxonomists for standard genome sequencing and annotation.</title>
        <authorList>
            <consortium name="The Broad Institute Genomics Platform"/>
            <consortium name="The Broad Institute Genome Sequencing Center for Infectious Disease"/>
            <person name="Wu L."/>
            <person name="Ma J."/>
        </authorList>
    </citation>
    <scope>NUCLEOTIDE SEQUENCE [LARGE SCALE GENOMIC DNA]</scope>
    <source>
        <strain evidence="1 2">IBRC-M 10256</strain>
    </source>
</reference>
<proteinExistence type="predicted"/>
<evidence type="ECO:0000313" key="2">
    <source>
        <dbReference type="Proteomes" id="UP001595846"/>
    </source>
</evidence>
<dbReference type="EMBL" id="JBHSAQ010000010">
    <property type="protein sequence ID" value="MFC3959052.1"/>
    <property type="molecule type" value="Genomic_DNA"/>
</dbReference>
<dbReference type="CDD" id="cd00090">
    <property type="entry name" value="HTH_ARSR"/>
    <property type="match status" value="1"/>
</dbReference>
<keyword evidence="2" id="KW-1185">Reference proteome</keyword>
<dbReference type="InterPro" id="IPR055766">
    <property type="entry name" value="DUF7342"/>
</dbReference>
<dbReference type="InterPro" id="IPR036390">
    <property type="entry name" value="WH_DNA-bd_sf"/>
</dbReference>
<dbReference type="AlphaFoldDB" id="A0ABD5NQE3"/>
<name>A0ABD5NQE3_9EURY</name>
<protein>
    <submittedName>
        <fullName evidence="1">Winged helix-turn-helix domain-containing protein</fullName>
    </submittedName>
</protein>
<organism evidence="1 2">
    <name type="scientific">Halovivax cerinus</name>
    <dbReference type="NCBI Taxonomy" id="1487865"/>
    <lineage>
        <taxon>Archaea</taxon>
        <taxon>Methanobacteriati</taxon>
        <taxon>Methanobacteriota</taxon>
        <taxon>Stenosarchaea group</taxon>
        <taxon>Halobacteria</taxon>
        <taxon>Halobacteriales</taxon>
        <taxon>Natrialbaceae</taxon>
        <taxon>Halovivax</taxon>
    </lineage>
</organism>
<dbReference type="Pfam" id="PF24033">
    <property type="entry name" value="DUF7342"/>
    <property type="match status" value="1"/>
</dbReference>
<gene>
    <name evidence="1" type="ORF">ACFOUR_11820</name>
</gene>
<dbReference type="InterPro" id="IPR036388">
    <property type="entry name" value="WH-like_DNA-bd_sf"/>
</dbReference>
<comment type="caution">
    <text evidence="1">The sequence shown here is derived from an EMBL/GenBank/DDBJ whole genome shotgun (WGS) entry which is preliminary data.</text>
</comment>
<dbReference type="SUPFAM" id="SSF46785">
    <property type="entry name" value="Winged helix' DNA-binding domain"/>
    <property type="match status" value="1"/>
</dbReference>
<accession>A0ABD5NQE3</accession>
<dbReference type="Proteomes" id="UP001595846">
    <property type="component" value="Unassembled WGS sequence"/>
</dbReference>
<dbReference type="InterPro" id="IPR011991">
    <property type="entry name" value="ArsR-like_HTH"/>
</dbReference>
<dbReference type="RefSeq" id="WP_256533551.1">
    <property type="nucleotide sequence ID" value="NZ_CP101824.1"/>
</dbReference>
<evidence type="ECO:0000313" key="1">
    <source>
        <dbReference type="EMBL" id="MFC3959052.1"/>
    </source>
</evidence>
<dbReference type="GeneID" id="73902682"/>
<dbReference type="Gene3D" id="1.10.10.10">
    <property type="entry name" value="Winged helix-like DNA-binding domain superfamily/Winged helix DNA-binding domain"/>
    <property type="match status" value="1"/>
</dbReference>
<sequence length="174" mass="19489">MTDDDPGVDTWTKHATAFDRVRAIAQALDRPRTAGYIADDAAVSPTTANDHLTRLVEMNVVRTVESDGATAYAPDPLYVRFQTLRELLETHDHDELLDRKAELQDQLGAYEREYDVVSPTALRERAATTDSADETVALKEAASDWELTQYHVSVVDDAIEHYAEFDQLTDRAHA</sequence>